<name>A0A1T4P971_9FIRM</name>
<protein>
    <submittedName>
        <fullName evidence="3">Poly-gamma-glutamate synthesis protein (Capsule biosynthesis protein)</fullName>
    </submittedName>
</protein>
<dbReference type="EMBL" id="FUWV01000015">
    <property type="protein sequence ID" value="SJZ88009.1"/>
    <property type="molecule type" value="Genomic_DNA"/>
</dbReference>
<dbReference type="InterPro" id="IPR019079">
    <property type="entry name" value="Capsule_synth_CapA"/>
</dbReference>
<sequence length="380" mass="43531">MQLLIAADLVPTKSNIDLFNKADIKALLGEELLSIWNSADIRIFNLEVPLVDEEDPIDKCGPNLIAPTSTIKGIKALSPSLITLANNHIMDQNIQGLISTRHILRDYKIPYVGAGDSLSETNKPYIINQNGIRIGIYTCTEHEFTIAEEDKPGSNPFDPLESLDHIYRLRTECDHIIVLYHGGKEHYRYPSPYLQKVCRKMVEKGADLVITQHSHCIGCYEEYKGATIVYGQGNFIFDRSNSEFWQTSLIIKVNIDKGIHVDYIPIIKKENGVRLAEGEKGQKILEAFHKRSKDILIKGFIEKQYKEFAQKNIENYLRHFSGFGKLLLRIDRYFLKGLLLKGKYNENRLLAIWNYIECEAHRELVLVGLKGEIHNEGRKY</sequence>
<evidence type="ECO:0000313" key="4">
    <source>
        <dbReference type="Proteomes" id="UP000196365"/>
    </source>
</evidence>
<dbReference type="CDD" id="cd07381">
    <property type="entry name" value="MPP_CapA"/>
    <property type="match status" value="1"/>
</dbReference>
<evidence type="ECO:0000259" key="2">
    <source>
        <dbReference type="SMART" id="SM00854"/>
    </source>
</evidence>
<dbReference type="InterPro" id="IPR052169">
    <property type="entry name" value="CW_Biosynth-Accessory"/>
</dbReference>
<proteinExistence type="inferred from homology"/>
<keyword evidence="4" id="KW-1185">Reference proteome</keyword>
<accession>A0A1T4P971</accession>
<dbReference type="Gene3D" id="3.60.21.10">
    <property type="match status" value="1"/>
</dbReference>
<dbReference type="PANTHER" id="PTHR33393">
    <property type="entry name" value="POLYGLUTAMINE SYNTHESIS ACCESSORY PROTEIN RV0574C-RELATED"/>
    <property type="match status" value="1"/>
</dbReference>
<dbReference type="Pfam" id="PF09587">
    <property type="entry name" value="PGA_cap"/>
    <property type="match status" value="1"/>
</dbReference>
<dbReference type="RefSeq" id="WP_087679336.1">
    <property type="nucleotide sequence ID" value="NZ_FUWV01000015.1"/>
</dbReference>
<dbReference type="InterPro" id="IPR029052">
    <property type="entry name" value="Metallo-depent_PP-like"/>
</dbReference>
<dbReference type="PANTHER" id="PTHR33393:SF13">
    <property type="entry name" value="PGA BIOSYNTHESIS PROTEIN CAPA"/>
    <property type="match status" value="1"/>
</dbReference>
<reference evidence="3 4" key="1">
    <citation type="submission" date="2017-02" db="EMBL/GenBank/DDBJ databases">
        <authorList>
            <person name="Peterson S.W."/>
        </authorList>
    </citation>
    <scope>NUCLEOTIDE SEQUENCE [LARGE SCALE GENOMIC DNA]</scope>
    <source>
        <strain evidence="3 4">DSM 15102</strain>
    </source>
</reference>
<organism evidence="3 4">
    <name type="scientific">Garciella nitratireducens DSM 15102</name>
    <dbReference type="NCBI Taxonomy" id="1121911"/>
    <lineage>
        <taxon>Bacteria</taxon>
        <taxon>Bacillati</taxon>
        <taxon>Bacillota</taxon>
        <taxon>Clostridia</taxon>
        <taxon>Eubacteriales</taxon>
        <taxon>Eubacteriaceae</taxon>
        <taxon>Garciella</taxon>
    </lineage>
</organism>
<dbReference type="Proteomes" id="UP000196365">
    <property type="component" value="Unassembled WGS sequence"/>
</dbReference>
<dbReference type="SMART" id="SM00854">
    <property type="entry name" value="PGA_cap"/>
    <property type="match status" value="1"/>
</dbReference>
<evidence type="ECO:0000256" key="1">
    <source>
        <dbReference type="ARBA" id="ARBA00005662"/>
    </source>
</evidence>
<dbReference type="SUPFAM" id="SSF56300">
    <property type="entry name" value="Metallo-dependent phosphatases"/>
    <property type="match status" value="1"/>
</dbReference>
<comment type="similarity">
    <text evidence="1">Belongs to the CapA family.</text>
</comment>
<feature type="domain" description="Capsule synthesis protein CapA" evidence="2">
    <location>
        <begin position="2"/>
        <end position="239"/>
    </location>
</feature>
<gene>
    <name evidence="3" type="ORF">SAMN02745973_01979</name>
</gene>
<evidence type="ECO:0000313" key="3">
    <source>
        <dbReference type="EMBL" id="SJZ88009.1"/>
    </source>
</evidence>
<dbReference type="AlphaFoldDB" id="A0A1T4P971"/>
<dbReference type="OrthoDB" id="9810906at2"/>